<accession>A0ABN2FTM7</accession>
<keyword evidence="2" id="KW-0812">Transmembrane</keyword>
<evidence type="ECO:0000256" key="1">
    <source>
        <dbReference type="SAM" id="MobiDB-lite"/>
    </source>
</evidence>
<dbReference type="Proteomes" id="UP001500618">
    <property type="component" value="Unassembled WGS sequence"/>
</dbReference>
<comment type="caution">
    <text evidence="3">The sequence shown here is derived from an EMBL/GenBank/DDBJ whole genome shotgun (WGS) entry which is preliminary data.</text>
</comment>
<reference evidence="3 4" key="1">
    <citation type="journal article" date="2019" name="Int. J. Syst. Evol. Microbiol.">
        <title>The Global Catalogue of Microorganisms (GCM) 10K type strain sequencing project: providing services to taxonomists for standard genome sequencing and annotation.</title>
        <authorList>
            <consortium name="The Broad Institute Genomics Platform"/>
            <consortium name="The Broad Institute Genome Sequencing Center for Infectious Disease"/>
            <person name="Wu L."/>
            <person name="Ma J."/>
        </authorList>
    </citation>
    <scope>NUCLEOTIDE SEQUENCE [LARGE SCALE GENOMIC DNA]</scope>
    <source>
        <strain evidence="3 4">JCM 14718</strain>
    </source>
</reference>
<dbReference type="Pfam" id="PF02012">
    <property type="entry name" value="BNR"/>
    <property type="match status" value="1"/>
</dbReference>
<evidence type="ECO:0000313" key="4">
    <source>
        <dbReference type="Proteomes" id="UP001500618"/>
    </source>
</evidence>
<dbReference type="Gene3D" id="2.120.10.10">
    <property type="match status" value="1"/>
</dbReference>
<feature type="region of interest" description="Disordered" evidence="1">
    <location>
        <begin position="279"/>
        <end position="301"/>
    </location>
</feature>
<gene>
    <name evidence="3" type="ORF">GCM10009765_05820</name>
</gene>
<feature type="transmembrane region" description="Helical" evidence="2">
    <location>
        <begin position="40"/>
        <end position="60"/>
    </location>
</feature>
<keyword evidence="2" id="KW-0472">Membrane</keyword>
<organism evidence="3 4">
    <name type="scientific">Fodinicola feengrottensis</name>
    <dbReference type="NCBI Taxonomy" id="435914"/>
    <lineage>
        <taxon>Bacteria</taxon>
        <taxon>Bacillati</taxon>
        <taxon>Actinomycetota</taxon>
        <taxon>Actinomycetes</taxon>
        <taxon>Mycobacteriales</taxon>
        <taxon>Fodinicola</taxon>
    </lineage>
</organism>
<evidence type="ECO:0000256" key="2">
    <source>
        <dbReference type="SAM" id="Phobius"/>
    </source>
</evidence>
<dbReference type="SUPFAM" id="SSF110296">
    <property type="entry name" value="Oligoxyloglucan reducing end-specific cellobiohydrolase"/>
    <property type="match status" value="1"/>
</dbReference>
<keyword evidence="2" id="KW-1133">Transmembrane helix</keyword>
<keyword evidence="4" id="KW-1185">Reference proteome</keyword>
<proteinExistence type="predicted"/>
<protein>
    <recommendedName>
        <fullName evidence="5">Exo-alpha-sialidase</fullName>
    </recommendedName>
</protein>
<dbReference type="CDD" id="cd15482">
    <property type="entry name" value="Sialidase_non-viral"/>
    <property type="match status" value="1"/>
</dbReference>
<dbReference type="InterPro" id="IPR002860">
    <property type="entry name" value="BNR_rpt"/>
</dbReference>
<dbReference type="EMBL" id="BAAANY010000002">
    <property type="protein sequence ID" value="GAA1659302.1"/>
    <property type="molecule type" value="Genomic_DNA"/>
</dbReference>
<evidence type="ECO:0000313" key="3">
    <source>
        <dbReference type="EMBL" id="GAA1659302.1"/>
    </source>
</evidence>
<sequence>MNPTDFRDVREQISGTVEVPDLDVIYRFGDRRRTVRRGGVAAAAVAILVVLALVGVNLLIGGQRGPVPSGPPPTLPPPVHSALKGAAVDLGRKTTLMQVVTVNSWQSYALLKIDNNRWAVARTLDGGRGWQAWFLPKPIGEPDHLTVHSGQTLFATTRGNQAFVDYFSRDGGQTWAPVPAQGAPVKTIPQGWDLVRYGTPSSAPIGKDEALTAFDPVTGVSHRLISQPDLNNSSVASPAVVTAKDGSLWANPACTSAGQLVFPIISRDQGASWSGAKIATPKPDASLDTRTPQKSPLPASDHVGAPQACVVGFDSVDGQIGYATVDVQSNGRTTTASRIYVTRDGGRSWTFVPQDRPRHLSTVVISPDGSLLAVDRGTYKFESFTDSVGSLVISSDGGRSFAPVSAVGNVRSLAHATPGQLVVGEYQDDPNFYQRMVSVDGRRWVQTQGVPNASWPG</sequence>
<evidence type="ECO:0008006" key="5">
    <source>
        <dbReference type="Google" id="ProtNLM"/>
    </source>
</evidence>
<name>A0ABN2FTM7_9ACTN</name>
<dbReference type="RefSeq" id="WP_344306862.1">
    <property type="nucleotide sequence ID" value="NZ_BAAANY010000002.1"/>
</dbReference>